<evidence type="ECO:0000313" key="5">
    <source>
        <dbReference type="Proteomes" id="UP000027341"/>
    </source>
</evidence>
<keyword evidence="5" id="KW-1185">Reference proteome</keyword>
<evidence type="ECO:0000256" key="2">
    <source>
        <dbReference type="ARBA" id="ARBA00022649"/>
    </source>
</evidence>
<dbReference type="GO" id="GO:0045333">
    <property type="term" value="P:cellular respiration"/>
    <property type="evidence" value="ECO:0007669"/>
    <property type="project" value="InterPro"/>
</dbReference>
<name>A0A066ZYF1_HYDMR</name>
<gene>
    <name evidence="4" type="ORF">EI16_03525</name>
</gene>
<evidence type="ECO:0000259" key="3">
    <source>
        <dbReference type="Pfam" id="PF03364"/>
    </source>
</evidence>
<dbReference type="EMBL" id="JMIU01000001">
    <property type="protein sequence ID" value="KDN95381.1"/>
    <property type="molecule type" value="Genomic_DNA"/>
</dbReference>
<dbReference type="Proteomes" id="UP000027341">
    <property type="component" value="Unassembled WGS sequence"/>
</dbReference>
<dbReference type="InterPro" id="IPR044996">
    <property type="entry name" value="COQ10-like"/>
</dbReference>
<dbReference type="RefSeq" id="WP_029909433.1">
    <property type="nucleotide sequence ID" value="NZ_AP020335.1"/>
</dbReference>
<dbReference type="AlphaFoldDB" id="A0A066ZYF1"/>
<sequence>MKKITRSALLPYAALEVYNIVNDVASYPEFLPWCGGAEVLESTEASMLASVTIAKARLKQTFVTRNELTPGELIKMQLVEGPFSHLSGKWEFKVLDERACKISFELVFEVSHPLLKAALGAVFEQIASTMVQSFCERAKQVYG</sequence>
<feature type="domain" description="Coenzyme Q-binding protein COQ10 START" evidence="3">
    <location>
        <begin position="11"/>
        <end position="134"/>
    </location>
</feature>
<dbReference type="PANTHER" id="PTHR12901:SF10">
    <property type="entry name" value="COENZYME Q-BINDING PROTEIN COQ10, MITOCHONDRIAL"/>
    <property type="match status" value="1"/>
</dbReference>
<evidence type="ECO:0000256" key="1">
    <source>
        <dbReference type="ARBA" id="ARBA00008918"/>
    </source>
</evidence>
<dbReference type="Gene3D" id="3.30.530.20">
    <property type="match status" value="1"/>
</dbReference>
<dbReference type="GO" id="GO:0048039">
    <property type="term" value="F:ubiquinone binding"/>
    <property type="evidence" value="ECO:0007669"/>
    <property type="project" value="InterPro"/>
</dbReference>
<accession>A0A066ZYF1</accession>
<dbReference type="InterPro" id="IPR005031">
    <property type="entry name" value="COQ10_START"/>
</dbReference>
<comment type="similarity">
    <text evidence="1">Belongs to the ribosome association toxin RatA family.</text>
</comment>
<dbReference type="PANTHER" id="PTHR12901">
    <property type="entry name" value="SPERM PROTEIN HOMOLOG"/>
    <property type="match status" value="1"/>
</dbReference>
<organism evidence="4 5">
    <name type="scientific">Hydrogenovibrio marinus</name>
    <dbReference type="NCBI Taxonomy" id="28885"/>
    <lineage>
        <taxon>Bacteria</taxon>
        <taxon>Pseudomonadati</taxon>
        <taxon>Pseudomonadota</taxon>
        <taxon>Gammaproteobacteria</taxon>
        <taxon>Thiotrichales</taxon>
        <taxon>Piscirickettsiaceae</taxon>
        <taxon>Hydrogenovibrio</taxon>
    </lineage>
</organism>
<proteinExistence type="inferred from homology"/>
<dbReference type="Pfam" id="PF03364">
    <property type="entry name" value="Polyketide_cyc"/>
    <property type="match status" value="1"/>
</dbReference>
<dbReference type="STRING" id="28885.EI16_03525"/>
<protein>
    <recommendedName>
        <fullName evidence="3">Coenzyme Q-binding protein COQ10 START domain-containing protein</fullName>
    </recommendedName>
</protein>
<dbReference type="SUPFAM" id="SSF55961">
    <property type="entry name" value="Bet v1-like"/>
    <property type="match status" value="1"/>
</dbReference>
<reference evidence="4 5" key="1">
    <citation type="submission" date="2014-04" db="EMBL/GenBank/DDBJ databases">
        <title>Draft genome sequence of Hydrogenovibrio marinus MH-110, a model organism for aerobic H2 metabolism.</title>
        <authorList>
            <person name="Cha H.J."/>
            <person name="Jo B.H."/>
            <person name="Hwang B.H."/>
        </authorList>
    </citation>
    <scope>NUCLEOTIDE SEQUENCE [LARGE SCALE GENOMIC DNA]</scope>
    <source>
        <strain evidence="4 5">MH-110</strain>
    </source>
</reference>
<keyword evidence="2" id="KW-1277">Toxin-antitoxin system</keyword>
<comment type="caution">
    <text evidence="4">The sequence shown here is derived from an EMBL/GenBank/DDBJ whole genome shotgun (WGS) entry which is preliminary data.</text>
</comment>
<dbReference type="CDD" id="cd07813">
    <property type="entry name" value="COQ10p_like"/>
    <property type="match status" value="1"/>
</dbReference>
<evidence type="ECO:0000313" key="4">
    <source>
        <dbReference type="EMBL" id="KDN95381.1"/>
    </source>
</evidence>
<dbReference type="InterPro" id="IPR023393">
    <property type="entry name" value="START-like_dom_sf"/>
</dbReference>